<comment type="subcellular location">
    <subcellularLocation>
        <location evidence="1">Nucleus</location>
    </subcellularLocation>
</comment>
<dbReference type="SMART" id="SM00717">
    <property type="entry name" value="SANT"/>
    <property type="match status" value="2"/>
</dbReference>
<gene>
    <name evidence="6" type="ORF">F383_15855</name>
</gene>
<keyword evidence="7" id="KW-1185">Reference proteome</keyword>
<dbReference type="PROSITE" id="PS50090">
    <property type="entry name" value="MYB_LIKE"/>
    <property type="match status" value="2"/>
</dbReference>
<dbReference type="Gene3D" id="1.10.10.60">
    <property type="entry name" value="Homeodomain-like"/>
    <property type="match status" value="2"/>
</dbReference>
<dbReference type="AlphaFoldDB" id="A0A0B0NFJ5"/>
<dbReference type="Proteomes" id="UP000032142">
    <property type="component" value="Unassembled WGS sequence"/>
</dbReference>
<dbReference type="NCBIfam" id="TIGR01557">
    <property type="entry name" value="myb_SHAQKYF"/>
    <property type="match status" value="1"/>
</dbReference>
<reference evidence="7" key="1">
    <citation type="submission" date="2014-09" db="EMBL/GenBank/DDBJ databases">
        <authorList>
            <person name="Mudge J."/>
            <person name="Ramaraj T."/>
            <person name="Lindquist I.E."/>
            <person name="Bharti A.K."/>
            <person name="Sundararajan A."/>
            <person name="Cameron C.T."/>
            <person name="Woodward J.E."/>
            <person name="May G.D."/>
            <person name="Brubaker C."/>
            <person name="Broadhvest J."/>
            <person name="Wilkins T.A."/>
        </authorList>
    </citation>
    <scope>NUCLEOTIDE SEQUENCE</scope>
    <source>
        <strain evidence="7">cv. AKA8401</strain>
    </source>
</reference>
<dbReference type="EMBL" id="KN394263">
    <property type="protein sequence ID" value="KHG10604.1"/>
    <property type="molecule type" value="Genomic_DNA"/>
</dbReference>
<keyword evidence="2" id="KW-0805">Transcription regulation</keyword>
<sequence length="233" mass="26781">MYQDNNHYNGDPLFIESVAAATTRWTRVEDKVFEQCLVLFPEGISDRWEKIAEQIPGKSAKEVEQHFHMLVYDVYEIDAGRVQVPQYADDSVMLSQSWDSHNQISFVSKSKHHGDGERKKGTPWTEEEHKLFLIGLQKFGKGDWRSISRNVVVTRTPTQVASHAQKYFLRQSAVKKERKRSSIHDITTVDSKTMDVPVEQNRGSEPHGMVQQAPQLQQLPHTGHFVGKYGYPM</sequence>
<dbReference type="PANTHER" id="PTHR44042:SF15">
    <property type="entry name" value="DUPLICATED HOMEODOMAIN-LIKE SUPERFAMILY PROTEIN"/>
    <property type="match status" value="1"/>
</dbReference>
<dbReference type="InterPro" id="IPR017884">
    <property type="entry name" value="SANT_dom"/>
</dbReference>
<evidence type="ECO:0000256" key="2">
    <source>
        <dbReference type="ARBA" id="ARBA00023015"/>
    </source>
</evidence>
<dbReference type="PROSITE" id="PS51293">
    <property type="entry name" value="SANT"/>
    <property type="match status" value="1"/>
</dbReference>
<dbReference type="PROSITE" id="PS51294">
    <property type="entry name" value="HTH_MYB"/>
    <property type="match status" value="1"/>
</dbReference>
<dbReference type="InterPro" id="IPR017930">
    <property type="entry name" value="Myb_dom"/>
</dbReference>
<name>A0A0B0NFJ5_GOSAR</name>
<evidence type="ECO:0000313" key="7">
    <source>
        <dbReference type="Proteomes" id="UP000032142"/>
    </source>
</evidence>
<dbReference type="OrthoDB" id="118550at2759"/>
<evidence type="ECO:0000256" key="3">
    <source>
        <dbReference type="ARBA" id="ARBA00023125"/>
    </source>
</evidence>
<dbReference type="FunFam" id="1.10.10.60:FF:000154">
    <property type="entry name" value="Transcription factor SRM1"/>
    <property type="match status" value="1"/>
</dbReference>
<dbReference type="GO" id="GO:0005634">
    <property type="term" value="C:nucleus"/>
    <property type="evidence" value="ECO:0007669"/>
    <property type="project" value="UniProtKB-SubCell"/>
</dbReference>
<accession>A0A0B0NFJ5</accession>
<protein>
    <submittedName>
        <fullName evidence="6">Transcription factor MYB1R1</fullName>
    </submittedName>
</protein>
<proteinExistence type="predicted"/>
<dbReference type="KEGG" id="gab:108454763"/>
<keyword evidence="3" id="KW-0238">DNA-binding</keyword>
<dbReference type="GO" id="GO:0003677">
    <property type="term" value="F:DNA binding"/>
    <property type="evidence" value="ECO:0007669"/>
    <property type="project" value="UniProtKB-KW"/>
</dbReference>
<keyword evidence="4" id="KW-0804">Transcription</keyword>
<dbReference type="InterPro" id="IPR009057">
    <property type="entry name" value="Homeodomain-like_sf"/>
</dbReference>
<evidence type="ECO:0000313" key="6">
    <source>
        <dbReference type="EMBL" id="KHG10604.1"/>
    </source>
</evidence>
<dbReference type="InterPro" id="IPR001005">
    <property type="entry name" value="SANT/Myb"/>
</dbReference>
<evidence type="ECO:0000256" key="4">
    <source>
        <dbReference type="ARBA" id="ARBA00023163"/>
    </source>
</evidence>
<evidence type="ECO:0000256" key="5">
    <source>
        <dbReference type="ARBA" id="ARBA00023242"/>
    </source>
</evidence>
<evidence type="ECO:0000256" key="1">
    <source>
        <dbReference type="ARBA" id="ARBA00004123"/>
    </source>
</evidence>
<dbReference type="OMA" id="DDIMAHY"/>
<keyword evidence="5" id="KW-0539">Nucleus</keyword>
<dbReference type="FunFam" id="1.10.10.60:FF:000009">
    <property type="entry name" value="transcription factor MYB1R1"/>
    <property type="match status" value="1"/>
</dbReference>
<dbReference type="SUPFAM" id="SSF46689">
    <property type="entry name" value="Homeodomain-like"/>
    <property type="match status" value="2"/>
</dbReference>
<dbReference type="CDD" id="cd00167">
    <property type="entry name" value="SANT"/>
    <property type="match status" value="2"/>
</dbReference>
<dbReference type="InterPro" id="IPR006447">
    <property type="entry name" value="Myb_dom_plants"/>
</dbReference>
<dbReference type="PANTHER" id="PTHR44042">
    <property type="entry name" value="DUPLICATED HOMEODOMAIN-LIKE SUPERFAMILY PROTEIN-RELATED"/>
    <property type="match status" value="1"/>
</dbReference>
<dbReference type="GO" id="GO:0010468">
    <property type="term" value="P:regulation of gene expression"/>
    <property type="evidence" value="ECO:0007669"/>
    <property type="project" value="UniProtKB-ARBA"/>
</dbReference>
<organism evidence="6 7">
    <name type="scientific">Gossypium arboreum</name>
    <name type="common">Tree cotton</name>
    <name type="synonym">Gossypium nanking</name>
    <dbReference type="NCBI Taxonomy" id="29729"/>
    <lineage>
        <taxon>Eukaryota</taxon>
        <taxon>Viridiplantae</taxon>
        <taxon>Streptophyta</taxon>
        <taxon>Embryophyta</taxon>
        <taxon>Tracheophyta</taxon>
        <taxon>Spermatophyta</taxon>
        <taxon>Magnoliopsida</taxon>
        <taxon>eudicotyledons</taxon>
        <taxon>Gunneridae</taxon>
        <taxon>Pentapetalae</taxon>
        <taxon>rosids</taxon>
        <taxon>malvids</taxon>
        <taxon>Malvales</taxon>
        <taxon>Malvaceae</taxon>
        <taxon>Malvoideae</taxon>
        <taxon>Gossypium</taxon>
    </lineage>
</organism>
<dbReference type="Pfam" id="PF00249">
    <property type="entry name" value="Myb_DNA-binding"/>
    <property type="match status" value="2"/>
</dbReference>